<dbReference type="PANTHER" id="PTHR42829">
    <property type="entry name" value="NADH-UBIQUINONE OXIDOREDUCTASE CHAIN 5"/>
    <property type="match status" value="1"/>
</dbReference>
<evidence type="ECO:0000256" key="3">
    <source>
        <dbReference type="ARBA" id="ARBA00022475"/>
    </source>
</evidence>
<dbReference type="PANTHER" id="PTHR42829:SF1">
    <property type="entry name" value="INORGANIC CARBON TRANSPORTER SUBUNIT DABB-RELATED"/>
    <property type="match status" value="1"/>
</dbReference>
<accession>A0ABX5CPU8</accession>
<dbReference type="PRINTS" id="PR01434">
    <property type="entry name" value="NADHDHGNASE5"/>
</dbReference>
<dbReference type="RefSeq" id="WP_105930775.1">
    <property type="nucleotide sequence ID" value="NZ_PVNO01000024.1"/>
</dbReference>
<feature type="transmembrane region" description="Helical" evidence="7">
    <location>
        <begin position="424"/>
        <end position="445"/>
    </location>
</feature>
<dbReference type="InterPro" id="IPR001750">
    <property type="entry name" value="ND/Mrp_TM"/>
</dbReference>
<name>A0ABX5CPU8_9ALTE</name>
<dbReference type="Pfam" id="PF00361">
    <property type="entry name" value="Proton_antipo_M"/>
    <property type="match status" value="1"/>
</dbReference>
<keyword evidence="5 7" id="KW-1133">Transmembrane helix</keyword>
<dbReference type="HAMAP" id="MF_00862">
    <property type="entry name" value="DabB"/>
    <property type="match status" value="1"/>
</dbReference>
<proteinExistence type="inferred from homology"/>
<keyword evidence="3 7" id="KW-1003">Cell membrane</keyword>
<dbReference type="InterPro" id="IPR003945">
    <property type="entry name" value="NU5C-like"/>
</dbReference>
<comment type="function">
    <text evidence="7">Part of an energy-coupled inorganic carbon pump.</text>
</comment>
<dbReference type="NCBIfam" id="NF006029">
    <property type="entry name" value="PRK08168.1"/>
    <property type="match status" value="1"/>
</dbReference>
<evidence type="ECO:0000256" key="4">
    <source>
        <dbReference type="ARBA" id="ARBA00022692"/>
    </source>
</evidence>
<keyword evidence="11" id="KW-1185">Reference proteome</keyword>
<comment type="subunit">
    <text evidence="7">Forms a complex with DabA.</text>
</comment>
<feature type="domain" description="NADH:quinone oxidoreductase/Mrp antiporter transmembrane" evidence="9">
    <location>
        <begin position="123"/>
        <end position="372"/>
    </location>
</feature>
<dbReference type="Proteomes" id="UP000239539">
    <property type="component" value="Unassembled WGS sequence"/>
</dbReference>
<feature type="transmembrane region" description="Helical" evidence="7">
    <location>
        <begin position="465"/>
        <end position="484"/>
    </location>
</feature>
<feature type="transmembrane region" description="Helical" evidence="7">
    <location>
        <begin position="318"/>
        <end position="337"/>
    </location>
</feature>
<evidence type="ECO:0000313" key="10">
    <source>
        <dbReference type="EMBL" id="PRO69467.1"/>
    </source>
</evidence>
<organism evidence="10 11">
    <name type="scientific">Alteromonas gracilis</name>
    <dbReference type="NCBI Taxonomy" id="1479524"/>
    <lineage>
        <taxon>Bacteria</taxon>
        <taxon>Pseudomonadati</taxon>
        <taxon>Pseudomonadota</taxon>
        <taxon>Gammaproteobacteria</taxon>
        <taxon>Alteromonadales</taxon>
        <taxon>Alteromonadaceae</taxon>
        <taxon>Alteromonas/Salinimonas group</taxon>
        <taxon>Alteromonas</taxon>
    </lineage>
</organism>
<dbReference type="EMBL" id="PVNO01000024">
    <property type="protein sequence ID" value="PRO69467.1"/>
    <property type="molecule type" value="Genomic_DNA"/>
</dbReference>
<comment type="caution">
    <text evidence="10">The sequence shown here is derived from an EMBL/GenBank/DDBJ whole genome shotgun (WGS) entry which is preliminary data.</text>
</comment>
<evidence type="ECO:0000256" key="8">
    <source>
        <dbReference type="RuleBase" id="RU000320"/>
    </source>
</evidence>
<evidence type="ECO:0000313" key="11">
    <source>
        <dbReference type="Proteomes" id="UP000239539"/>
    </source>
</evidence>
<gene>
    <name evidence="7" type="primary">dabB</name>
    <name evidence="10" type="ORF">C6Y39_08165</name>
</gene>
<feature type="transmembrane region" description="Helical" evidence="7">
    <location>
        <begin position="217"/>
        <end position="234"/>
    </location>
</feature>
<evidence type="ECO:0000256" key="2">
    <source>
        <dbReference type="ARBA" id="ARBA00022448"/>
    </source>
</evidence>
<protein>
    <recommendedName>
        <fullName evidence="7">Probable inorganic carbon transporter subunit DabB</fullName>
    </recommendedName>
</protein>
<feature type="transmembrane region" description="Helical" evidence="7">
    <location>
        <begin position="161"/>
        <end position="182"/>
    </location>
</feature>
<feature type="transmembrane region" description="Helical" evidence="7">
    <location>
        <begin position="255"/>
        <end position="277"/>
    </location>
</feature>
<evidence type="ECO:0000259" key="9">
    <source>
        <dbReference type="Pfam" id="PF00361"/>
    </source>
</evidence>
<keyword evidence="6 7" id="KW-0472">Membrane</keyword>
<dbReference type="InterPro" id="IPR046396">
    <property type="entry name" value="Transporter_DabB"/>
</dbReference>
<comment type="similarity">
    <text evidence="7">Belongs to the inorganic carbon transporter (TC 9.A.2) DabB family.</text>
</comment>
<comment type="subcellular location">
    <subcellularLocation>
        <location evidence="7">Cell membrane</location>
        <topology evidence="7">Multi-pass membrane protein</topology>
    </subcellularLocation>
    <subcellularLocation>
        <location evidence="1">Endomembrane system</location>
        <topology evidence="1">Multi-pass membrane protein</topology>
    </subcellularLocation>
    <subcellularLocation>
        <location evidence="8">Membrane</location>
        <topology evidence="8">Multi-pass membrane protein</topology>
    </subcellularLocation>
</comment>
<evidence type="ECO:0000256" key="6">
    <source>
        <dbReference type="ARBA" id="ARBA00023136"/>
    </source>
</evidence>
<reference evidence="11" key="1">
    <citation type="journal article" date="2020" name="Int. J. Syst. Evol. Microbiol.">
        <title>Alteromonas alba sp. nov., a marine bacterium isolated from the seawater of the West Pacific Ocean.</title>
        <authorList>
            <person name="Sun C."/>
            <person name="Wu Y.-H."/>
            <person name="Xamxidin M."/>
            <person name="Cheng H."/>
            <person name="Xu X.-W."/>
        </authorList>
    </citation>
    <scope>NUCLEOTIDE SEQUENCE [LARGE SCALE GENOMIC DNA]</scope>
    <source>
        <strain evidence="11">9a2</strain>
    </source>
</reference>
<feature type="transmembrane region" description="Helical" evidence="7">
    <location>
        <begin position="398"/>
        <end position="417"/>
    </location>
</feature>
<feature type="transmembrane region" description="Helical" evidence="7">
    <location>
        <begin position="371"/>
        <end position="392"/>
    </location>
</feature>
<feature type="transmembrane region" description="Helical" evidence="7">
    <location>
        <begin position="112"/>
        <end position="140"/>
    </location>
</feature>
<feature type="transmembrane region" description="Helical" evidence="7">
    <location>
        <begin position="69"/>
        <end position="92"/>
    </location>
</feature>
<evidence type="ECO:0000256" key="7">
    <source>
        <dbReference type="HAMAP-Rule" id="MF_00862"/>
    </source>
</evidence>
<feature type="transmembrane region" description="Helical" evidence="7">
    <location>
        <begin position="39"/>
        <end position="57"/>
    </location>
</feature>
<sequence length="538" mass="59013">MSSQTSSFLLILLPLFWTVMSWFSGSKNTVFSKLHIERVAIWGTIALFSLSLLVGVFSPASPSLDSMIVTLSPVKSAVILTVVIIGVILMRFSRNYFVGEACYPRFLKWMQLTLASVVVTILANHFVIFWLGWLSVSLSLHRLLLLYPERSRAVVAAHKKFILARASELLMAGAFILLYSAFDTLYINDIFTLISNASAGETNGVVALTLSAQQSSYSLFAACLISLAALIKCAQLPAHGWLINIVEAPTPVSALLHAGVINLGGYLLLAFAPLISLYSEAQWILGIGAGLSVFFSALAMTTRVTVKVRLAWSTSSQMGLMLIECALGLYALALIHLVAHSFYKAYAFLNSGSAVYEALEHDISAQRTPTFADWLNALFVTSLIVLASFSLTEYQGPASPWVLVTLAFTAYIAMRTATSDQTQLYILVGVSIGLVTLYSYVKAFVAETILYRYPQPADMFSPVDIWVVSIIAALFIIHLAMLSYGHKKTVQQFKQLLFGGLYLDEWFTKITLKIAPVTLRQNTGKRQKSASITQIGSK</sequence>
<evidence type="ECO:0000256" key="5">
    <source>
        <dbReference type="ARBA" id="ARBA00022989"/>
    </source>
</evidence>
<evidence type="ECO:0000256" key="1">
    <source>
        <dbReference type="ARBA" id="ARBA00004127"/>
    </source>
</evidence>
<keyword evidence="4 7" id="KW-0812">Transmembrane</keyword>
<feature type="transmembrane region" description="Helical" evidence="7">
    <location>
        <begin position="283"/>
        <end position="306"/>
    </location>
</feature>
<keyword evidence="2 7" id="KW-0813">Transport</keyword>